<dbReference type="EMBL" id="CP059735">
    <property type="protein sequence ID" value="WDD97340.1"/>
    <property type="molecule type" value="Genomic_DNA"/>
</dbReference>
<name>A0AAE9YKR3_9GAMM</name>
<evidence type="ECO:0000313" key="2">
    <source>
        <dbReference type="EMBL" id="WDD97340.1"/>
    </source>
</evidence>
<accession>A0AAE9YKR3</accession>
<keyword evidence="3" id="KW-1185">Reference proteome</keyword>
<gene>
    <name evidence="2" type="ORF">SG35_018665</name>
</gene>
<feature type="region of interest" description="Disordered" evidence="1">
    <location>
        <begin position="11"/>
        <end position="93"/>
    </location>
</feature>
<reference evidence="2 3" key="1">
    <citation type="journal article" date="2015" name="Genome Announc.">
        <title>Draft Genome Sequences of Marine Isolates of Thalassomonas viridans and Thalassomonas actiniarum.</title>
        <authorList>
            <person name="Olonade I."/>
            <person name="van Zyl L.J."/>
            <person name="Trindade M."/>
        </authorList>
    </citation>
    <scope>NUCLEOTIDE SEQUENCE [LARGE SCALE GENOMIC DNA]</scope>
    <source>
        <strain evidence="2 3">A5K-106</strain>
    </source>
</reference>
<organism evidence="2 3">
    <name type="scientific">Thalassomonas actiniarum</name>
    <dbReference type="NCBI Taxonomy" id="485447"/>
    <lineage>
        <taxon>Bacteria</taxon>
        <taxon>Pseudomonadati</taxon>
        <taxon>Pseudomonadota</taxon>
        <taxon>Gammaproteobacteria</taxon>
        <taxon>Alteromonadales</taxon>
        <taxon>Colwelliaceae</taxon>
        <taxon>Thalassomonas</taxon>
    </lineage>
</organism>
<feature type="compositionally biased region" description="Polar residues" evidence="1">
    <location>
        <begin position="55"/>
        <end position="67"/>
    </location>
</feature>
<reference evidence="2 3" key="2">
    <citation type="journal article" date="2022" name="Mar. Drugs">
        <title>Bioassay-Guided Fractionation Leads to the Detection of Cholic Acid Generated by the Rare Thalassomonas sp.</title>
        <authorList>
            <person name="Pheiffer F."/>
            <person name="Schneider Y.K."/>
            <person name="Hansen E.H."/>
            <person name="Andersen J.H."/>
            <person name="Isaksson J."/>
            <person name="Busche T."/>
            <person name="R C."/>
            <person name="Kalinowski J."/>
            <person name="Zyl L.V."/>
            <person name="Trindade M."/>
        </authorList>
    </citation>
    <scope>NUCLEOTIDE SEQUENCE [LARGE SCALE GENOMIC DNA]</scope>
    <source>
        <strain evidence="2 3">A5K-106</strain>
    </source>
</reference>
<dbReference type="Proteomes" id="UP000032568">
    <property type="component" value="Chromosome"/>
</dbReference>
<proteinExistence type="predicted"/>
<feature type="compositionally biased region" description="Polar residues" evidence="1">
    <location>
        <begin position="79"/>
        <end position="93"/>
    </location>
</feature>
<evidence type="ECO:0000313" key="3">
    <source>
        <dbReference type="Proteomes" id="UP000032568"/>
    </source>
</evidence>
<dbReference type="KEGG" id="tact:SG35_018665"/>
<protein>
    <submittedName>
        <fullName evidence="2">Uncharacterized protein</fullName>
    </submittedName>
</protein>
<dbReference type="RefSeq" id="WP_044835525.1">
    <property type="nucleotide sequence ID" value="NZ_CP059735.1"/>
</dbReference>
<sequence length="143" mass="16148">MKILTQILDWLFNRQGQKAPAKSGKVPRSSHREKKTQPPAQTTPGPKGDGKKKPLTNSQKNNQATTAKSNSESKKSNKQNPLRQTKSYQKTLTLLNHVHKEKLLKRVRVRANEHPQLTAAVIKGWLSKGQAKKRDHTRQSKTS</sequence>
<dbReference type="AlphaFoldDB" id="A0AAE9YKR3"/>
<evidence type="ECO:0000256" key="1">
    <source>
        <dbReference type="SAM" id="MobiDB-lite"/>
    </source>
</evidence>